<sequence length="427" mass="46566">AVPKQSRTISSQPMRAINMHKLLVLLACLVAAATAQQQFYCSPDSPTTVSASLTDFYLTTRRQNEAGYSSGMSCEFNAESPNRAFFVEVKSFKVSSAVFTISSGDEVLFSGSSIPDYQHNILTPSKSLKVRFDATGDQSNSEGVTVRVRAMDLNGCIPGWTYISGTCFGTDSIGSSRNYLDAQRACNSMRSNLLHVPLAYQSNIGSFMRMLPTSLRRYYTWIGLTDRSARFSHYWLSGRRQFWTSEISCYSGGSSSSCYSYERCGTFNDKSSYYAIFMDDCSDRNKFACSAPPGGTSTFYTVPNTYNPYYSTSSNIWVYALVGGGLFLFGLIVVGIYSGMRSRARRRAQGASSVVVSAGQVTVPPPAGSYPTAPQYPAGSQPYPTQPQYPQAPQYSQYPQYTAAPPSYDAAVTASGSGGQTNSGFNK</sequence>
<protein>
    <recommendedName>
        <fullName evidence="4">C-type lectin domain-containing protein</fullName>
    </recommendedName>
</protein>
<dbReference type="PROSITE" id="PS50041">
    <property type="entry name" value="C_TYPE_LECTIN_2"/>
    <property type="match status" value="1"/>
</dbReference>
<evidence type="ECO:0000256" key="1">
    <source>
        <dbReference type="SAM" id="MobiDB-lite"/>
    </source>
</evidence>
<keyword evidence="6" id="KW-1185">Reference proteome</keyword>
<keyword evidence="2" id="KW-0472">Membrane</keyword>
<dbReference type="AlphaFoldDB" id="A0A267GYX5"/>
<dbReference type="SUPFAM" id="SSF56436">
    <property type="entry name" value="C-type lectin-like"/>
    <property type="match status" value="1"/>
</dbReference>
<dbReference type="Proteomes" id="UP000215902">
    <property type="component" value="Unassembled WGS sequence"/>
</dbReference>
<dbReference type="InterPro" id="IPR016186">
    <property type="entry name" value="C-type_lectin-like/link_sf"/>
</dbReference>
<feature type="non-terminal residue" evidence="5">
    <location>
        <position position="1"/>
    </location>
</feature>
<feature type="signal peptide" evidence="3">
    <location>
        <begin position="1"/>
        <end position="35"/>
    </location>
</feature>
<organism evidence="5 6">
    <name type="scientific">Macrostomum lignano</name>
    <dbReference type="NCBI Taxonomy" id="282301"/>
    <lineage>
        <taxon>Eukaryota</taxon>
        <taxon>Metazoa</taxon>
        <taxon>Spiralia</taxon>
        <taxon>Lophotrochozoa</taxon>
        <taxon>Platyhelminthes</taxon>
        <taxon>Rhabditophora</taxon>
        <taxon>Macrostomorpha</taxon>
        <taxon>Macrostomida</taxon>
        <taxon>Macrostomidae</taxon>
        <taxon>Macrostomum</taxon>
    </lineage>
</organism>
<feature type="region of interest" description="Disordered" evidence="1">
    <location>
        <begin position="366"/>
        <end position="403"/>
    </location>
</feature>
<reference evidence="5 6" key="1">
    <citation type="submission" date="2017-06" db="EMBL/GenBank/DDBJ databases">
        <title>A platform for efficient transgenesis in Macrostomum lignano, a flatworm model organism for stem cell research.</title>
        <authorList>
            <person name="Berezikov E."/>
        </authorList>
    </citation>
    <scope>NUCLEOTIDE SEQUENCE [LARGE SCALE GENOMIC DNA]</scope>
    <source>
        <strain evidence="5">DV1</strain>
        <tissue evidence="5">Whole organism</tissue>
    </source>
</reference>
<feature type="transmembrane region" description="Helical" evidence="2">
    <location>
        <begin position="316"/>
        <end position="337"/>
    </location>
</feature>
<keyword evidence="2" id="KW-0812">Transmembrane</keyword>
<keyword evidence="3" id="KW-0732">Signal</keyword>
<evidence type="ECO:0000313" key="5">
    <source>
        <dbReference type="EMBL" id="PAA91251.1"/>
    </source>
</evidence>
<feature type="compositionally biased region" description="Low complexity" evidence="1">
    <location>
        <begin position="380"/>
        <end position="403"/>
    </location>
</feature>
<dbReference type="SMART" id="SM00034">
    <property type="entry name" value="CLECT"/>
    <property type="match status" value="1"/>
</dbReference>
<evidence type="ECO:0000256" key="2">
    <source>
        <dbReference type="SAM" id="Phobius"/>
    </source>
</evidence>
<dbReference type="InterPro" id="IPR016187">
    <property type="entry name" value="CTDL_fold"/>
</dbReference>
<dbReference type="EMBL" id="NIVC01000092">
    <property type="protein sequence ID" value="PAA91251.1"/>
    <property type="molecule type" value="Genomic_DNA"/>
</dbReference>
<feature type="domain" description="C-type lectin" evidence="4">
    <location>
        <begin position="163"/>
        <end position="290"/>
    </location>
</feature>
<evidence type="ECO:0000256" key="3">
    <source>
        <dbReference type="SAM" id="SignalP"/>
    </source>
</evidence>
<name>A0A267GYX5_9PLAT</name>
<comment type="caution">
    <text evidence="5">The sequence shown here is derived from an EMBL/GenBank/DDBJ whole genome shotgun (WGS) entry which is preliminary data.</text>
</comment>
<evidence type="ECO:0000313" key="6">
    <source>
        <dbReference type="Proteomes" id="UP000215902"/>
    </source>
</evidence>
<keyword evidence="2" id="KW-1133">Transmembrane helix</keyword>
<dbReference type="InterPro" id="IPR001304">
    <property type="entry name" value="C-type_lectin-like"/>
</dbReference>
<proteinExistence type="predicted"/>
<accession>A0A267GYX5</accession>
<evidence type="ECO:0000259" key="4">
    <source>
        <dbReference type="PROSITE" id="PS50041"/>
    </source>
</evidence>
<feature type="chain" id="PRO_5012447525" description="C-type lectin domain-containing protein" evidence="3">
    <location>
        <begin position="36"/>
        <end position="427"/>
    </location>
</feature>
<gene>
    <name evidence="5" type="ORF">BOX15_Mlig029953g1</name>
</gene>
<dbReference type="CDD" id="cd00037">
    <property type="entry name" value="CLECT"/>
    <property type="match status" value="1"/>
</dbReference>
<dbReference type="Pfam" id="PF00059">
    <property type="entry name" value="Lectin_C"/>
    <property type="match status" value="1"/>
</dbReference>
<dbReference type="Gene3D" id="3.10.100.10">
    <property type="entry name" value="Mannose-Binding Protein A, subunit A"/>
    <property type="match status" value="1"/>
</dbReference>